<dbReference type="SUPFAM" id="SSF51735">
    <property type="entry name" value="NAD(P)-binding Rossmann-fold domains"/>
    <property type="match status" value="1"/>
</dbReference>
<evidence type="ECO:0000256" key="2">
    <source>
        <dbReference type="ARBA" id="ARBA00022723"/>
    </source>
</evidence>
<proteinExistence type="inferred from homology"/>
<evidence type="ECO:0000313" key="6">
    <source>
        <dbReference type="EMBL" id="KAF9678547.1"/>
    </source>
</evidence>
<dbReference type="Proteomes" id="UP000657918">
    <property type="component" value="Unassembled WGS sequence"/>
</dbReference>
<evidence type="ECO:0000259" key="5">
    <source>
        <dbReference type="Pfam" id="PF00107"/>
    </source>
</evidence>
<keyword evidence="2" id="KW-0479">Metal-binding</keyword>
<dbReference type="AlphaFoldDB" id="A0A835MTR2"/>
<feature type="domain" description="Alcohol dehydrogenase-like C-terminal" evidence="5">
    <location>
        <begin position="80"/>
        <end position="185"/>
    </location>
</feature>
<dbReference type="GO" id="GO:0016616">
    <property type="term" value="F:oxidoreductase activity, acting on the CH-OH group of donors, NAD or NADP as acceptor"/>
    <property type="evidence" value="ECO:0007669"/>
    <property type="project" value="InterPro"/>
</dbReference>
<dbReference type="OrthoDB" id="1879366at2759"/>
<evidence type="ECO:0000313" key="7">
    <source>
        <dbReference type="Proteomes" id="UP000657918"/>
    </source>
</evidence>
<comment type="caution">
    <text evidence="6">The sequence shown here is derived from an EMBL/GenBank/DDBJ whole genome shotgun (WGS) entry which is preliminary data.</text>
</comment>
<comment type="similarity">
    <text evidence="1">Belongs to the zinc-containing alcohol dehydrogenase family.</text>
</comment>
<dbReference type="InterPro" id="IPR047109">
    <property type="entry name" value="CAD-like"/>
</dbReference>
<keyword evidence="3" id="KW-0862">Zinc</keyword>
<keyword evidence="7" id="KW-1185">Reference proteome</keyword>
<protein>
    <recommendedName>
        <fullName evidence="5">Alcohol dehydrogenase-like C-terminal domain-containing protein</fullName>
    </recommendedName>
</protein>
<gene>
    <name evidence="6" type="ORF">SADUNF_Sadunf07G0046100</name>
</gene>
<dbReference type="InterPro" id="IPR013149">
    <property type="entry name" value="ADH-like_C"/>
</dbReference>
<reference evidence="6 7" key="1">
    <citation type="submission" date="2020-10" db="EMBL/GenBank/DDBJ databases">
        <title>Plant Genome Project.</title>
        <authorList>
            <person name="Zhang R.-G."/>
        </authorList>
    </citation>
    <scope>NUCLEOTIDE SEQUENCE [LARGE SCALE GENOMIC DNA]</scope>
    <source>
        <strain evidence="6">FAFU-HL-1</strain>
        <tissue evidence="6">Leaf</tissue>
    </source>
</reference>
<keyword evidence="4" id="KW-0560">Oxidoreductase</keyword>
<evidence type="ECO:0000256" key="3">
    <source>
        <dbReference type="ARBA" id="ARBA00022833"/>
    </source>
</evidence>
<dbReference type="EMBL" id="JADGMS010000007">
    <property type="protein sequence ID" value="KAF9678547.1"/>
    <property type="molecule type" value="Genomic_DNA"/>
</dbReference>
<dbReference type="InterPro" id="IPR036291">
    <property type="entry name" value="NAD(P)-bd_dom_sf"/>
</dbReference>
<organism evidence="6 7">
    <name type="scientific">Salix dunnii</name>
    <dbReference type="NCBI Taxonomy" id="1413687"/>
    <lineage>
        <taxon>Eukaryota</taxon>
        <taxon>Viridiplantae</taxon>
        <taxon>Streptophyta</taxon>
        <taxon>Embryophyta</taxon>
        <taxon>Tracheophyta</taxon>
        <taxon>Spermatophyta</taxon>
        <taxon>Magnoliopsida</taxon>
        <taxon>eudicotyledons</taxon>
        <taxon>Gunneridae</taxon>
        <taxon>Pentapetalae</taxon>
        <taxon>rosids</taxon>
        <taxon>fabids</taxon>
        <taxon>Malpighiales</taxon>
        <taxon>Salicaceae</taxon>
        <taxon>Saliceae</taxon>
        <taxon>Salix</taxon>
    </lineage>
</organism>
<dbReference type="Pfam" id="PF00107">
    <property type="entry name" value="ADH_zinc_N"/>
    <property type="match status" value="1"/>
</dbReference>
<evidence type="ECO:0000256" key="1">
    <source>
        <dbReference type="ARBA" id="ARBA00008072"/>
    </source>
</evidence>
<sequence length="192" mass="21251">MVKVLREKDPHLQSHWQKWKNHSRRLLFGYGCSSKVVIYDEYRFVVGIPDKLDPEQAAPLLSAGVTSFAPRNNLWVIKAGILGLGGVDHREEALKHLGADVFLVSSIATEMEKAANTLDYILGTVPVVHHLESYLSLLKFEGKLIVIGAAPKPLQSLFYGGILGRNQMSGSLVGVIEETQELLDIWAKKGFS</sequence>
<accession>A0A835MTR2</accession>
<dbReference type="PANTHER" id="PTHR42683">
    <property type="entry name" value="ALDEHYDE REDUCTASE"/>
    <property type="match status" value="1"/>
</dbReference>
<dbReference type="GO" id="GO:0046872">
    <property type="term" value="F:metal ion binding"/>
    <property type="evidence" value="ECO:0007669"/>
    <property type="project" value="UniProtKB-KW"/>
</dbReference>
<dbReference type="Gene3D" id="3.90.180.10">
    <property type="entry name" value="Medium-chain alcohol dehydrogenases, catalytic domain"/>
    <property type="match status" value="1"/>
</dbReference>
<evidence type="ECO:0000256" key="4">
    <source>
        <dbReference type="ARBA" id="ARBA00023002"/>
    </source>
</evidence>
<name>A0A835MTR2_9ROSI</name>
<dbReference type="Gene3D" id="3.40.50.720">
    <property type="entry name" value="NAD(P)-binding Rossmann-like Domain"/>
    <property type="match status" value="2"/>
</dbReference>